<dbReference type="InterPro" id="IPR016580">
    <property type="entry name" value="HUS1"/>
</dbReference>
<dbReference type="GO" id="GO:0030896">
    <property type="term" value="C:checkpoint clamp complex"/>
    <property type="evidence" value="ECO:0000318"/>
    <property type="project" value="GO_Central"/>
</dbReference>
<keyword evidence="5" id="KW-0472">Membrane</keyword>
<dbReference type="Gene3D" id="3.70.10.10">
    <property type="match status" value="1"/>
</dbReference>
<feature type="transmembrane region" description="Helical" evidence="5">
    <location>
        <begin position="251"/>
        <end position="270"/>
    </location>
</feature>
<evidence type="ECO:0000256" key="4">
    <source>
        <dbReference type="PIRNR" id="PIRNR011312"/>
    </source>
</evidence>
<dbReference type="RefSeq" id="XP_003289832.1">
    <property type="nucleotide sequence ID" value="XM_003289784.1"/>
</dbReference>
<dbReference type="PIRSF" id="PIRSF011312">
    <property type="entry name" value="Cell_cycle_HUS1"/>
    <property type="match status" value="1"/>
</dbReference>
<dbReference type="PANTHER" id="PTHR12900:SF0">
    <property type="entry name" value="CHECKPOINT PROTEIN"/>
    <property type="match status" value="1"/>
</dbReference>
<dbReference type="GO" id="GO:0035861">
    <property type="term" value="C:site of double-strand break"/>
    <property type="evidence" value="ECO:0000318"/>
    <property type="project" value="GO_Central"/>
</dbReference>
<protein>
    <recommendedName>
        <fullName evidence="4">Checkpoint protein</fullName>
    </recommendedName>
</protein>
<reference evidence="7" key="1">
    <citation type="journal article" date="2011" name="Genome Biol.">
        <title>Comparative genomics of the social amoebae Dictyostelium discoideum and Dictyostelium purpureum.</title>
        <authorList>
            <consortium name="US DOE Joint Genome Institute (JGI-PGF)"/>
            <person name="Sucgang R."/>
            <person name="Kuo A."/>
            <person name="Tian X."/>
            <person name="Salerno W."/>
            <person name="Parikh A."/>
            <person name="Feasley C.L."/>
            <person name="Dalin E."/>
            <person name="Tu H."/>
            <person name="Huang E."/>
            <person name="Barry K."/>
            <person name="Lindquist E."/>
            <person name="Shapiro H."/>
            <person name="Bruce D."/>
            <person name="Schmutz J."/>
            <person name="Salamov A."/>
            <person name="Fey P."/>
            <person name="Gaudet P."/>
            <person name="Anjard C."/>
            <person name="Babu M.M."/>
            <person name="Basu S."/>
            <person name="Bushmanova Y."/>
            <person name="van der Wel H."/>
            <person name="Katoh-Kurasawa M."/>
            <person name="Dinh C."/>
            <person name="Coutinho P.M."/>
            <person name="Saito T."/>
            <person name="Elias M."/>
            <person name="Schaap P."/>
            <person name="Kay R.R."/>
            <person name="Henrissat B."/>
            <person name="Eichinger L."/>
            <person name="Rivero F."/>
            <person name="Putnam N.H."/>
            <person name="West C.M."/>
            <person name="Loomis W.F."/>
            <person name="Chisholm R.L."/>
            <person name="Shaulsky G."/>
            <person name="Strassmann J.E."/>
            <person name="Queller D.C."/>
            <person name="Kuspa A."/>
            <person name="Grigoriev I.V."/>
        </authorList>
    </citation>
    <scope>NUCLEOTIDE SEQUENCE [LARGE SCALE GENOMIC DNA]</scope>
    <source>
        <strain evidence="7">QSDP1</strain>
    </source>
</reference>
<comment type="similarity">
    <text evidence="2 4">Belongs to the HUS1 family.</text>
</comment>
<keyword evidence="7" id="KW-1185">Reference proteome</keyword>
<keyword evidence="5" id="KW-0812">Transmembrane</keyword>
<dbReference type="KEGG" id="dpp:DICPUDRAFT_36380"/>
<dbReference type="PANTHER" id="PTHR12900">
    <property type="entry name" value="MITOTIC AND DNA DAMAGE CHECKPOINT PROTEIN HUS1"/>
    <property type="match status" value="1"/>
</dbReference>
<dbReference type="OrthoDB" id="337750at2759"/>
<dbReference type="GO" id="GO:0044778">
    <property type="term" value="P:meiotic DNA integrity checkpoint signaling"/>
    <property type="evidence" value="ECO:0000318"/>
    <property type="project" value="GO_Central"/>
</dbReference>
<dbReference type="AlphaFoldDB" id="F0ZQY5"/>
<dbReference type="InterPro" id="IPR007150">
    <property type="entry name" value="HUS1/Mec3"/>
</dbReference>
<evidence type="ECO:0000256" key="1">
    <source>
        <dbReference type="ARBA" id="ARBA00004123"/>
    </source>
</evidence>
<dbReference type="STRING" id="5786.F0ZQY5"/>
<dbReference type="FunCoup" id="F0ZQY5">
    <property type="interactions" value="368"/>
</dbReference>
<dbReference type="GO" id="GO:0000724">
    <property type="term" value="P:double-strand break repair via homologous recombination"/>
    <property type="evidence" value="ECO:0000318"/>
    <property type="project" value="GO_Central"/>
</dbReference>
<evidence type="ECO:0000256" key="5">
    <source>
        <dbReference type="SAM" id="Phobius"/>
    </source>
</evidence>
<comment type="subcellular location">
    <subcellularLocation>
        <location evidence="1">Nucleus</location>
    </subcellularLocation>
</comment>
<dbReference type="eggNOG" id="KOG3999">
    <property type="taxonomic scope" value="Eukaryota"/>
</dbReference>
<dbReference type="Proteomes" id="UP000001064">
    <property type="component" value="Unassembled WGS sequence"/>
</dbReference>
<dbReference type="Pfam" id="PF04005">
    <property type="entry name" value="Hus1"/>
    <property type="match status" value="1"/>
</dbReference>
<dbReference type="EMBL" id="GL871132">
    <property type="protein sequence ID" value="EGC33662.1"/>
    <property type="molecule type" value="Genomic_DNA"/>
</dbReference>
<evidence type="ECO:0000313" key="6">
    <source>
        <dbReference type="EMBL" id="EGC33662.1"/>
    </source>
</evidence>
<evidence type="ECO:0000256" key="2">
    <source>
        <dbReference type="ARBA" id="ARBA00005563"/>
    </source>
</evidence>
<dbReference type="VEuPathDB" id="AmoebaDB:DICPUDRAFT_36380"/>
<dbReference type="GO" id="GO:0005730">
    <property type="term" value="C:nucleolus"/>
    <property type="evidence" value="ECO:0007669"/>
    <property type="project" value="InterPro"/>
</dbReference>
<evidence type="ECO:0000256" key="3">
    <source>
        <dbReference type="ARBA" id="ARBA00023242"/>
    </source>
</evidence>
<accession>F0ZQY5</accession>
<dbReference type="GO" id="GO:0033314">
    <property type="term" value="P:mitotic DNA replication checkpoint signaling"/>
    <property type="evidence" value="ECO:0000318"/>
    <property type="project" value="GO_Central"/>
</dbReference>
<dbReference type="GO" id="GO:0000723">
    <property type="term" value="P:telomere maintenance"/>
    <property type="evidence" value="ECO:0000318"/>
    <property type="project" value="GO_Central"/>
</dbReference>
<name>F0ZQY5_DICPU</name>
<evidence type="ECO:0000313" key="7">
    <source>
        <dbReference type="Proteomes" id="UP000001064"/>
    </source>
</evidence>
<organism evidence="6 7">
    <name type="scientific">Dictyostelium purpureum</name>
    <name type="common">Slime mold</name>
    <dbReference type="NCBI Taxonomy" id="5786"/>
    <lineage>
        <taxon>Eukaryota</taxon>
        <taxon>Amoebozoa</taxon>
        <taxon>Evosea</taxon>
        <taxon>Eumycetozoa</taxon>
        <taxon>Dictyostelia</taxon>
        <taxon>Dictyosteliales</taxon>
        <taxon>Dictyosteliaceae</taxon>
        <taxon>Dictyostelium</taxon>
    </lineage>
</organism>
<gene>
    <name evidence="6" type="ORF">DICPUDRAFT_36380</name>
</gene>
<dbReference type="GO" id="GO:0031573">
    <property type="term" value="P:mitotic intra-S DNA damage checkpoint signaling"/>
    <property type="evidence" value="ECO:0000318"/>
    <property type="project" value="GO_Central"/>
</dbReference>
<keyword evidence="3" id="KW-0539">Nucleus</keyword>
<dbReference type="FunFam" id="3.70.10.10:FF:000073">
    <property type="entry name" value="Checkpoint protein hus1 homolog"/>
    <property type="match status" value="1"/>
</dbReference>
<sequence>MKFKAKVYKPNILLKTVQNIMKIHNDGICHITPHKLRFIIQSEINDGMQVFCEIQREQVFENFIIESLSDNEIQFQLDLEHLRRALQSSTSQSPCDVFVNLTKKGDNPILHFVIQSSSSSIMLVQDVPIVLLTAQQMAQINEPILPDPVVHILMPNLKNVQKVVDKMKNISELLKITVSMNHRLSFAVETGNGSISTFYNGLEHPQFEKNISSEPERSHSVNVDIKKFGKVLHIHQLSPSEVVLCLYERSIIVHVVLTGIMITYYIPVVFRN</sequence>
<dbReference type="InParanoid" id="F0ZQY5"/>
<dbReference type="GO" id="GO:0006289">
    <property type="term" value="P:nucleotide-excision repair"/>
    <property type="evidence" value="ECO:0000318"/>
    <property type="project" value="GO_Central"/>
</dbReference>
<keyword evidence="5" id="KW-1133">Transmembrane helix</keyword>
<dbReference type="OMA" id="VCWMRLE"/>
<dbReference type="GeneID" id="10503250"/>
<proteinExistence type="inferred from homology"/>